<comment type="caution">
    <text evidence="12">The sequence shown here is derived from an EMBL/GenBank/DDBJ whole genome shotgun (WGS) entry which is preliminary data.</text>
</comment>
<dbReference type="Gene3D" id="1.10.490.10">
    <property type="entry name" value="Globins"/>
    <property type="match status" value="1"/>
</dbReference>
<dbReference type="GO" id="GO:0008379">
    <property type="term" value="F:thioredoxin peroxidase activity"/>
    <property type="evidence" value="ECO:0007669"/>
    <property type="project" value="TreeGrafter"/>
</dbReference>
<comment type="subunit">
    <text evidence="1">Homodimer.</text>
</comment>
<name>A0A835WRV2_9CHLO</name>
<dbReference type="Proteomes" id="UP000613740">
    <property type="component" value="Unassembled WGS sequence"/>
</dbReference>
<feature type="compositionally biased region" description="Basic and acidic residues" evidence="11">
    <location>
        <begin position="156"/>
        <end position="168"/>
    </location>
</feature>
<evidence type="ECO:0000256" key="5">
    <source>
        <dbReference type="ARBA" id="ARBA00022723"/>
    </source>
</evidence>
<dbReference type="FunFam" id="1.10.490.10:FF:000010">
    <property type="entry name" value="Group 1 truncated hemoglobin"/>
    <property type="match status" value="1"/>
</dbReference>
<dbReference type="OrthoDB" id="542733at2759"/>
<dbReference type="GO" id="GO:0034599">
    <property type="term" value="P:cellular response to oxidative stress"/>
    <property type="evidence" value="ECO:0007669"/>
    <property type="project" value="TreeGrafter"/>
</dbReference>
<dbReference type="CDD" id="cd00454">
    <property type="entry name" value="TrHb1_N"/>
    <property type="match status" value="1"/>
</dbReference>
<evidence type="ECO:0000313" key="13">
    <source>
        <dbReference type="Proteomes" id="UP000613740"/>
    </source>
</evidence>
<dbReference type="GO" id="GO:0045454">
    <property type="term" value="P:cell redox homeostasis"/>
    <property type="evidence" value="ECO:0007669"/>
    <property type="project" value="TreeGrafter"/>
</dbReference>
<protein>
    <recommendedName>
        <fullName evidence="14">Globin</fullName>
    </recommendedName>
</protein>
<keyword evidence="6" id="KW-0049">Antioxidant</keyword>
<evidence type="ECO:0000256" key="6">
    <source>
        <dbReference type="ARBA" id="ARBA00022862"/>
    </source>
</evidence>
<evidence type="ECO:0000256" key="7">
    <source>
        <dbReference type="ARBA" id="ARBA00023002"/>
    </source>
</evidence>
<gene>
    <name evidence="12" type="ORF">HYH02_003491</name>
</gene>
<evidence type="ECO:0000313" key="12">
    <source>
        <dbReference type="EMBL" id="KAG2451711.1"/>
    </source>
</evidence>
<dbReference type="GO" id="GO:0046872">
    <property type="term" value="F:metal ion binding"/>
    <property type="evidence" value="ECO:0007669"/>
    <property type="project" value="UniProtKB-KW"/>
</dbReference>
<keyword evidence="7" id="KW-0560">Oxidoreductase</keyword>
<evidence type="ECO:0000256" key="2">
    <source>
        <dbReference type="ARBA" id="ARBA00022448"/>
    </source>
</evidence>
<keyword evidence="10" id="KW-0676">Redox-active center</keyword>
<dbReference type="PANTHER" id="PTHR42801">
    <property type="entry name" value="THIOREDOXIN-DEPENDENT PEROXIDE REDUCTASE"/>
    <property type="match status" value="1"/>
</dbReference>
<dbReference type="GO" id="GO:0019825">
    <property type="term" value="F:oxygen binding"/>
    <property type="evidence" value="ECO:0007669"/>
    <property type="project" value="InterPro"/>
</dbReference>
<feature type="region of interest" description="Disordered" evidence="11">
    <location>
        <begin position="156"/>
        <end position="175"/>
    </location>
</feature>
<dbReference type="InterPro" id="IPR012292">
    <property type="entry name" value="Globin/Proto"/>
</dbReference>
<dbReference type="PANTHER" id="PTHR42801:SF5">
    <property type="entry name" value="GROUP 1 TRUNCATED HEMOGLOBIN GLBN"/>
    <property type="match status" value="1"/>
</dbReference>
<feature type="region of interest" description="Disordered" evidence="11">
    <location>
        <begin position="454"/>
        <end position="497"/>
    </location>
</feature>
<keyword evidence="2" id="KW-0813">Transport</keyword>
<dbReference type="SUPFAM" id="SSF46458">
    <property type="entry name" value="Globin-like"/>
    <property type="match status" value="1"/>
</dbReference>
<dbReference type="GO" id="GO:0020037">
    <property type="term" value="F:heme binding"/>
    <property type="evidence" value="ECO:0007669"/>
    <property type="project" value="InterPro"/>
</dbReference>
<evidence type="ECO:0000256" key="4">
    <source>
        <dbReference type="ARBA" id="ARBA00022617"/>
    </source>
</evidence>
<dbReference type="InterPro" id="IPR001486">
    <property type="entry name" value="Hemoglobin_trunc"/>
</dbReference>
<evidence type="ECO:0000256" key="3">
    <source>
        <dbReference type="ARBA" id="ARBA00022559"/>
    </source>
</evidence>
<evidence type="ECO:0000256" key="11">
    <source>
        <dbReference type="SAM" id="MobiDB-lite"/>
    </source>
</evidence>
<keyword evidence="9" id="KW-1015">Disulfide bond</keyword>
<evidence type="ECO:0000256" key="8">
    <source>
        <dbReference type="ARBA" id="ARBA00023004"/>
    </source>
</evidence>
<keyword evidence="8" id="KW-0408">Iron</keyword>
<dbReference type="InterPro" id="IPR009050">
    <property type="entry name" value="Globin-like_sf"/>
</dbReference>
<keyword evidence="13" id="KW-1185">Reference proteome</keyword>
<sequence>MGNTSSCTNLADVITEVKMITLLKRIGGEKGMKEIVETFYRKIYENERLRHFLKDKDVSLLRAKQAAFMSWLFGPPTAVYSGRNIRCAHLRMIKQRGFSEEDFLMGMGCFEEAMRDYGAPQRLINEVMAKILPFKDIVFTPSPADAAEEARWVEQDRLQAEQEPEDKTAQAAANAAAGIPSCNSSVSLSKAPSGTMPTLQLQAAASRPSRPASAASTGARALLCPFAGSQQLRTSTTGSPRPGTASRSPFAVAFAGASPAVAATEAADAPHLTPRAIDAAIVDEDASPFAVDADDSDAAASFTAPLPTPSRLGRHASAPGAAELAAAGAATAGAATAITGSRGGSPPGGGHLAATCISAPLAQIQMMPVSEAAAAAAANIRRLASRRATGSVSSGACAVPEPGDLSLPGGISEAVGCRLAGSSWNSHCSGGAGGPSGMDGAADLMAELHLAAPSSRRQSLDAGSAAASRRQSLDKQCLSPRAPQGAAAAASSRLRLA</sequence>
<evidence type="ECO:0008006" key="14">
    <source>
        <dbReference type="Google" id="ProtNLM"/>
    </source>
</evidence>
<dbReference type="InterPro" id="IPR050924">
    <property type="entry name" value="Peroxiredoxin_BCP/PrxQ"/>
</dbReference>
<dbReference type="Pfam" id="PF01152">
    <property type="entry name" value="Bac_globin"/>
    <property type="match status" value="1"/>
</dbReference>
<accession>A0A835WRV2</accession>
<evidence type="ECO:0000256" key="9">
    <source>
        <dbReference type="ARBA" id="ARBA00023157"/>
    </source>
</evidence>
<evidence type="ECO:0000256" key="10">
    <source>
        <dbReference type="ARBA" id="ARBA00023284"/>
    </source>
</evidence>
<evidence type="ECO:0000256" key="1">
    <source>
        <dbReference type="ARBA" id="ARBA00011738"/>
    </source>
</evidence>
<dbReference type="AlphaFoldDB" id="A0A835WRV2"/>
<keyword evidence="5" id="KW-0479">Metal-binding</keyword>
<feature type="compositionally biased region" description="Low complexity" evidence="11">
    <location>
        <begin position="478"/>
        <end position="497"/>
    </location>
</feature>
<dbReference type="EMBL" id="JAEHOD010000007">
    <property type="protein sequence ID" value="KAG2451711.1"/>
    <property type="molecule type" value="Genomic_DNA"/>
</dbReference>
<keyword evidence="4" id="KW-0349">Heme</keyword>
<keyword evidence="3" id="KW-0575">Peroxidase</keyword>
<organism evidence="12 13">
    <name type="scientific">Chlamydomonas schloesseri</name>
    <dbReference type="NCBI Taxonomy" id="2026947"/>
    <lineage>
        <taxon>Eukaryota</taxon>
        <taxon>Viridiplantae</taxon>
        <taxon>Chlorophyta</taxon>
        <taxon>core chlorophytes</taxon>
        <taxon>Chlorophyceae</taxon>
        <taxon>CS clade</taxon>
        <taxon>Chlamydomonadales</taxon>
        <taxon>Chlamydomonadaceae</taxon>
        <taxon>Chlamydomonas</taxon>
    </lineage>
</organism>
<dbReference type="GO" id="GO:0005737">
    <property type="term" value="C:cytoplasm"/>
    <property type="evidence" value="ECO:0007669"/>
    <property type="project" value="TreeGrafter"/>
</dbReference>
<reference evidence="12" key="1">
    <citation type="journal article" date="2020" name="bioRxiv">
        <title>Comparative genomics of Chlamydomonas.</title>
        <authorList>
            <person name="Craig R.J."/>
            <person name="Hasan A.R."/>
            <person name="Ness R.W."/>
            <person name="Keightley P.D."/>
        </authorList>
    </citation>
    <scope>NUCLEOTIDE SEQUENCE</scope>
    <source>
        <strain evidence="12">CCAP 11/173</strain>
    </source>
</reference>
<proteinExistence type="predicted"/>